<feature type="transmembrane region" description="Helical" evidence="9">
    <location>
        <begin position="68"/>
        <end position="93"/>
    </location>
</feature>
<dbReference type="InterPro" id="IPR001851">
    <property type="entry name" value="ABC_transp_permease"/>
</dbReference>
<evidence type="ECO:0000256" key="8">
    <source>
        <dbReference type="ARBA" id="ARBA00037998"/>
    </source>
</evidence>
<accession>A0ABX1TPH9</accession>
<dbReference type="InterPro" id="IPR052157">
    <property type="entry name" value="BCAA_transport_permease"/>
</dbReference>
<evidence type="ECO:0000256" key="9">
    <source>
        <dbReference type="SAM" id="Phobius"/>
    </source>
</evidence>
<dbReference type="PANTHER" id="PTHR11795:SF450">
    <property type="entry name" value="ABC TRANSPORTER PERMEASE PROTEIN"/>
    <property type="match status" value="1"/>
</dbReference>
<evidence type="ECO:0000313" key="11">
    <source>
        <dbReference type="Proteomes" id="UP000760480"/>
    </source>
</evidence>
<keyword evidence="11" id="KW-1185">Reference proteome</keyword>
<evidence type="ECO:0000256" key="2">
    <source>
        <dbReference type="ARBA" id="ARBA00022448"/>
    </source>
</evidence>
<dbReference type="Pfam" id="PF02653">
    <property type="entry name" value="BPD_transp_2"/>
    <property type="match status" value="1"/>
</dbReference>
<comment type="subcellular location">
    <subcellularLocation>
        <location evidence="1">Cell inner membrane</location>
        <topology evidence="1">Multi-pass membrane protein</topology>
    </subcellularLocation>
</comment>
<keyword evidence="5" id="KW-0029">Amino-acid transport</keyword>
<keyword evidence="2" id="KW-0813">Transport</keyword>
<evidence type="ECO:0000256" key="7">
    <source>
        <dbReference type="ARBA" id="ARBA00023136"/>
    </source>
</evidence>
<gene>
    <name evidence="10" type="ORF">E4P82_20410</name>
</gene>
<feature type="transmembrane region" description="Helical" evidence="9">
    <location>
        <begin position="36"/>
        <end position="56"/>
    </location>
</feature>
<evidence type="ECO:0000256" key="4">
    <source>
        <dbReference type="ARBA" id="ARBA00022692"/>
    </source>
</evidence>
<dbReference type="CDD" id="cd06582">
    <property type="entry name" value="TM_PBP1_LivH_like"/>
    <property type="match status" value="1"/>
</dbReference>
<feature type="non-terminal residue" evidence="10">
    <location>
        <position position="1"/>
    </location>
</feature>
<evidence type="ECO:0000313" key="10">
    <source>
        <dbReference type="EMBL" id="NMQ21355.1"/>
    </source>
</evidence>
<comment type="caution">
    <text evidence="10">The sequence shown here is derived from an EMBL/GenBank/DDBJ whole genome shotgun (WGS) entry which is preliminary data.</text>
</comment>
<sequence length="134" mass="13815">FFNRTLLGKALLACSFNRDAAQLVGIDVRVMLRLAYALSAALGALAGILIAPITFTSYEAGVMLGLKGFSAAIVGGIGNPMGAVAGGLLLGVLESLGAGFISSGYKDAIAFLFVLMVLFFEPTGLFGHKTAERV</sequence>
<evidence type="ECO:0000256" key="1">
    <source>
        <dbReference type="ARBA" id="ARBA00004429"/>
    </source>
</evidence>
<organism evidence="10 11">
    <name type="scientific">Candidatus Competibacter phosphatis</name>
    <dbReference type="NCBI Taxonomy" id="221280"/>
    <lineage>
        <taxon>Bacteria</taxon>
        <taxon>Pseudomonadati</taxon>
        <taxon>Pseudomonadota</taxon>
        <taxon>Gammaproteobacteria</taxon>
        <taxon>Candidatus Competibacteraceae</taxon>
        <taxon>Candidatus Competibacter</taxon>
    </lineage>
</organism>
<dbReference type="RefSeq" id="WP_169250625.1">
    <property type="nucleotide sequence ID" value="NZ_SPMZ01000090.1"/>
</dbReference>
<keyword evidence="6 9" id="KW-1133">Transmembrane helix</keyword>
<comment type="similarity">
    <text evidence="8">Belongs to the binding-protein-dependent transport system permease family. LivHM subfamily.</text>
</comment>
<reference evidence="10 11" key="1">
    <citation type="submission" date="2019-03" db="EMBL/GenBank/DDBJ databases">
        <title>Metabolic reconstructions from genomes of highly enriched 'Candidatus Accumulibacter' and 'Candidatus Competibacter' bioreactor populations.</title>
        <authorList>
            <person name="Annavajhala M.K."/>
            <person name="Welles L."/>
            <person name="Abbas B."/>
            <person name="Sorokin D."/>
            <person name="Park H."/>
            <person name="Van Loosdrecht M."/>
            <person name="Chandran K."/>
        </authorList>
    </citation>
    <scope>NUCLEOTIDE SEQUENCE [LARGE SCALE GENOMIC DNA]</scope>
    <source>
        <strain evidence="10 11">SBR_G</strain>
    </source>
</reference>
<keyword evidence="7 9" id="KW-0472">Membrane</keyword>
<keyword evidence="3" id="KW-1003">Cell membrane</keyword>
<evidence type="ECO:0000256" key="5">
    <source>
        <dbReference type="ARBA" id="ARBA00022970"/>
    </source>
</evidence>
<dbReference type="Proteomes" id="UP000760480">
    <property type="component" value="Unassembled WGS sequence"/>
</dbReference>
<evidence type="ECO:0000256" key="6">
    <source>
        <dbReference type="ARBA" id="ARBA00022989"/>
    </source>
</evidence>
<evidence type="ECO:0000256" key="3">
    <source>
        <dbReference type="ARBA" id="ARBA00022475"/>
    </source>
</evidence>
<protein>
    <submittedName>
        <fullName evidence="10">Branched-chain amino acid ABC transporter permease</fullName>
    </submittedName>
</protein>
<dbReference type="EMBL" id="SPMZ01000090">
    <property type="protein sequence ID" value="NMQ21355.1"/>
    <property type="molecule type" value="Genomic_DNA"/>
</dbReference>
<dbReference type="PANTHER" id="PTHR11795">
    <property type="entry name" value="BRANCHED-CHAIN AMINO ACID TRANSPORT SYSTEM PERMEASE PROTEIN LIVH"/>
    <property type="match status" value="1"/>
</dbReference>
<name>A0ABX1TPH9_9GAMM</name>
<proteinExistence type="inferred from homology"/>
<feature type="transmembrane region" description="Helical" evidence="9">
    <location>
        <begin position="108"/>
        <end position="127"/>
    </location>
</feature>
<keyword evidence="4 9" id="KW-0812">Transmembrane</keyword>